<reference evidence="1 2" key="1">
    <citation type="submission" date="2024-01" db="EMBL/GenBank/DDBJ databases">
        <title>The genomes of 5 underutilized Papilionoideae crops provide insights into root nodulation and disease resistanc.</title>
        <authorList>
            <person name="Yuan L."/>
        </authorList>
    </citation>
    <scope>NUCLEOTIDE SEQUENCE [LARGE SCALE GENOMIC DNA]</scope>
    <source>
        <strain evidence="1">ZHUSHIDOU_FW_LH</strain>
        <tissue evidence="1">Leaf</tissue>
    </source>
</reference>
<dbReference type="Proteomes" id="UP001372338">
    <property type="component" value="Unassembled WGS sequence"/>
</dbReference>
<sequence length="73" mass="8231">MIRRLGRRSITKGSTSSCHSVYKSYIARVLDMKGLPAAISGNCSTVTSLPHEELWFERGRVKGNLFMNERTND</sequence>
<keyword evidence="2" id="KW-1185">Reference proteome</keyword>
<protein>
    <submittedName>
        <fullName evidence="1">Uncharacterized protein</fullName>
    </submittedName>
</protein>
<comment type="caution">
    <text evidence="1">The sequence shown here is derived from an EMBL/GenBank/DDBJ whole genome shotgun (WGS) entry which is preliminary data.</text>
</comment>
<gene>
    <name evidence="1" type="ORF">RIF29_37736</name>
</gene>
<name>A0AAN9HSX9_CROPI</name>
<evidence type="ECO:0000313" key="2">
    <source>
        <dbReference type="Proteomes" id="UP001372338"/>
    </source>
</evidence>
<dbReference type="AlphaFoldDB" id="A0AAN9HSX9"/>
<proteinExistence type="predicted"/>
<dbReference type="EMBL" id="JAYWIO010000007">
    <property type="protein sequence ID" value="KAK7253206.1"/>
    <property type="molecule type" value="Genomic_DNA"/>
</dbReference>
<accession>A0AAN9HSX9</accession>
<organism evidence="1 2">
    <name type="scientific">Crotalaria pallida</name>
    <name type="common">Smooth rattlebox</name>
    <name type="synonym">Crotalaria striata</name>
    <dbReference type="NCBI Taxonomy" id="3830"/>
    <lineage>
        <taxon>Eukaryota</taxon>
        <taxon>Viridiplantae</taxon>
        <taxon>Streptophyta</taxon>
        <taxon>Embryophyta</taxon>
        <taxon>Tracheophyta</taxon>
        <taxon>Spermatophyta</taxon>
        <taxon>Magnoliopsida</taxon>
        <taxon>eudicotyledons</taxon>
        <taxon>Gunneridae</taxon>
        <taxon>Pentapetalae</taxon>
        <taxon>rosids</taxon>
        <taxon>fabids</taxon>
        <taxon>Fabales</taxon>
        <taxon>Fabaceae</taxon>
        <taxon>Papilionoideae</taxon>
        <taxon>50 kb inversion clade</taxon>
        <taxon>genistoids sensu lato</taxon>
        <taxon>core genistoids</taxon>
        <taxon>Crotalarieae</taxon>
        <taxon>Crotalaria</taxon>
    </lineage>
</organism>
<evidence type="ECO:0000313" key="1">
    <source>
        <dbReference type="EMBL" id="KAK7253206.1"/>
    </source>
</evidence>